<dbReference type="InterPro" id="IPR011812">
    <property type="entry name" value="Pep_trsgly"/>
</dbReference>
<evidence type="ECO:0000256" key="5">
    <source>
        <dbReference type="ARBA" id="ARBA00022692"/>
    </source>
</evidence>
<evidence type="ECO:0000256" key="2">
    <source>
        <dbReference type="ARBA" id="ARBA00022519"/>
    </source>
</evidence>
<dbReference type="HAMAP" id="MF_00766">
    <property type="entry name" value="PGT_MtgA"/>
    <property type="match status" value="1"/>
</dbReference>
<dbReference type="InterPro" id="IPR023346">
    <property type="entry name" value="Lysozyme-like_dom_sf"/>
</dbReference>
<evidence type="ECO:0000256" key="10">
    <source>
        <dbReference type="ARBA" id="ARBA00023316"/>
    </source>
</evidence>
<keyword evidence="14" id="KW-1185">Reference proteome</keyword>
<reference evidence="14" key="1">
    <citation type="submission" date="2017-05" db="EMBL/GenBank/DDBJ databases">
        <authorList>
            <person name="Sharma S."/>
            <person name="Sidhu C."/>
            <person name="Pinnaka A.K."/>
        </authorList>
    </citation>
    <scope>NUCLEOTIDE SEQUENCE [LARGE SCALE GENOMIC DNA]</scope>
    <source>
        <strain evidence="14">AK93</strain>
    </source>
</reference>
<comment type="similarity">
    <text evidence="11">Belongs to the glycosyltransferase 51 family.</text>
</comment>
<dbReference type="GO" id="GO:0016763">
    <property type="term" value="F:pentosyltransferase activity"/>
    <property type="evidence" value="ECO:0007669"/>
    <property type="project" value="InterPro"/>
</dbReference>
<dbReference type="GO" id="GO:0009274">
    <property type="term" value="C:peptidoglycan-based cell wall"/>
    <property type="evidence" value="ECO:0007669"/>
    <property type="project" value="InterPro"/>
</dbReference>
<dbReference type="PANTHER" id="PTHR30400:SF0">
    <property type="entry name" value="BIOSYNTHETIC PEPTIDOGLYCAN TRANSGLYCOSYLASE"/>
    <property type="match status" value="1"/>
</dbReference>
<dbReference type="GO" id="GO:0008360">
    <property type="term" value="P:regulation of cell shape"/>
    <property type="evidence" value="ECO:0007669"/>
    <property type="project" value="UniProtKB-KW"/>
</dbReference>
<evidence type="ECO:0000259" key="12">
    <source>
        <dbReference type="Pfam" id="PF00912"/>
    </source>
</evidence>
<keyword evidence="4 11" id="KW-0808">Transferase</keyword>
<name>A0A3E0WMI2_9GAMM</name>
<dbReference type="InterPro" id="IPR036950">
    <property type="entry name" value="PBP_transglycosylase"/>
</dbReference>
<comment type="subcellular location">
    <subcellularLocation>
        <location evidence="11">Cell inner membrane</location>
        <topology evidence="11">Single-pass membrane protein</topology>
    </subcellularLocation>
</comment>
<evidence type="ECO:0000256" key="11">
    <source>
        <dbReference type="HAMAP-Rule" id="MF_00766"/>
    </source>
</evidence>
<gene>
    <name evidence="11" type="primary">mtgA</name>
    <name evidence="13" type="ORF">CAL65_15815</name>
</gene>
<evidence type="ECO:0000256" key="9">
    <source>
        <dbReference type="ARBA" id="ARBA00023136"/>
    </source>
</evidence>
<comment type="pathway">
    <text evidence="11">Cell wall biogenesis; peptidoglycan biosynthesis.</text>
</comment>
<evidence type="ECO:0000256" key="6">
    <source>
        <dbReference type="ARBA" id="ARBA00022960"/>
    </source>
</evidence>
<dbReference type="Proteomes" id="UP000256763">
    <property type="component" value="Unassembled WGS sequence"/>
</dbReference>
<evidence type="ECO:0000256" key="4">
    <source>
        <dbReference type="ARBA" id="ARBA00022679"/>
    </source>
</evidence>
<dbReference type="EMBL" id="NFZW01000017">
    <property type="protein sequence ID" value="RFA34162.1"/>
    <property type="molecule type" value="Genomic_DNA"/>
</dbReference>
<evidence type="ECO:0000256" key="8">
    <source>
        <dbReference type="ARBA" id="ARBA00022989"/>
    </source>
</evidence>
<organism evidence="13 14">
    <name type="scientific">Alkalilimnicola ehrlichii</name>
    <dbReference type="NCBI Taxonomy" id="351052"/>
    <lineage>
        <taxon>Bacteria</taxon>
        <taxon>Pseudomonadati</taxon>
        <taxon>Pseudomonadota</taxon>
        <taxon>Gammaproteobacteria</taxon>
        <taxon>Chromatiales</taxon>
        <taxon>Ectothiorhodospiraceae</taxon>
        <taxon>Alkalilimnicola</taxon>
    </lineage>
</organism>
<dbReference type="GO" id="GO:0008955">
    <property type="term" value="F:peptidoglycan glycosyltransferase activity"/>
    <property type="evidence" value="ECO:0007669"/>
    <property type="project" value="UniProtKB-UniRule"/>
</dbReference>
<dbReference type="GO" id="GO:0071555">
    <property type="term" value="P:cell wall organization"/>
    <property type="evidence" value="ECO:0007669"/>
    <property type="project" value="UniProtKB-KW"/>
</dbReference>
<keyword evidence="1 11" id="KW-1003">Cell membrane</keyword>
<dbReference type="UniPathway" id="UPA00219"/>
<evidence type="ECO:0000256" key="3">
    <source>
        <dbReference type="ARBA" id="ARBA00022676"/>
    </source>
</evidence>
<keyword evidence="6 11" id="KW-0133">Cell shape</keyword>
<dbReference type="EC" id="2.4.99.28" evidence="11"/>
<dbReference type="OrthoDB" id="9766909at2"/>
<proteinExistence type="inferred from homology"/>
<feature type="domain" description="Glycosyl transferase family 51" evidence="12">
    <location>
        <begin position="64"/>
        <end position="228"/>
    </location>
</feature>
<evidence type="ECO:0000313" key="13">
    <source>
        <dbReference type="EMBL" id="RFA34162.1"/>
    </source>
</evidence>
<dbReference type="InterPro" id="IPR001264">
    <property type="entry name" value="Glyco_trans_51"/>
</dbReference>
<comment type="function">
    <text evidence="11">Peptidoglycan polymerase that catalyzes glycan chain elongation from lipid-linked precursors.</text>
</comment>
<evidence type="ECO:0000256" key="7">
    <source>
        <dbReference type="ARBA" id="ARBA00022984"/>
    </source>
</evidence>
<evidence type="ECO:0000313" key="14">
    <source>
        <dbReference type="Proteomes" id="UP000256763"/>
    </source>
</evidence>
<dbReference type="AlphaFoldDB" id="A0A3E0WMI2"/>
<evidence type="ECO:0000256" key="1">
    <source>
        <dbReference type="ARBA" id="ARBA00022475"/>
    </source>
</evidence>
<keyword evidence="8 11" id="KW-1133">Transmembrane helix</keyword>
<dbReference type="Pfam" id="PF00912">
    <property type="entry name" value="Transgly"/>
    <property type="match status" value="1"/>
</dbReference>
<keyword evidence="2 11" id="KW-0997">Cell inner membrane</keyword>
<sequence length="240" mass="26859">MRARRRKYRGGSSKLLKWSLTVVAAVVAVSVMLVLVLRWVPPPTSAFMLQHVLQQRGSSQAVPLRHRWVPLESMSAYAPAAVVAAEDQLFYHHRGFDFEALRQAWAHNQAGGAVRGGSTITQQTAKNLFLWPARSLFRKGVEAYFAVLIEALWPKQRIVEVYLNIAQFGDGIYGVGAASEAFFGKPAAELTAYEAALLAAVLPNPVRLRVDQPSAYVLQRRDWIARQMWQLEAHGYLPSY</sequence>
<dbReference type="GO" id="GO:0009252">
    <property type="term" value="P:peptidoglycan biosynthetic process"/>
    <property type="evidence" value="ECO:0007669"/>
    <property type="project" value="UniProtKB-UniRule"/>
</dbReference>
<dbReference type="NCBIfam" id="TIGR02070">
    <property type="entry name" value="mono_pep_trsgly"/>
    <property type="match status" value="1"/>
</dbReference>
<keyword evidence="10 11" id="KW-0961">Cell wall biogenesis/degradation</keyword>
<keyword evidence="3 11" id="KW-0328">Glycosyltransferase</keyword>
<protein>
    <recommendedName>
        <fullName evidence="11">Biosynthetic peptidoglycan transglycosylase</fullName>
        <ecNumber evidence="11">2.4.99.28</ecNumber>
    </recommendedName>
    <alternativeName>
        <fullName evidence="11">Glycan polymerase</fullName>
    </alternativeName>
    <alternativeName>
        <fullName evidence="11">Peptidoglycan glycosyltransferase MtgA</fullName>
        <shortName evidence="11">PGT</shortName>
    </alternativeName>
</protein>
<feature type="transmembrane region" description="Helical" evidence="11">
    <location>
        <begin position="20"/>
        <end position="40"/>
    </location>
</feature>
<keyword evidence="7 11" id="KW-0573">Peptidoglycan synthesis</keyword>
<keyword evidence="5 11" id="KW-0812">Transmembrane</keyword>
<dbReference type="Gene3D" id="1.10.3810.10">
    <property type="entry name" value="Biosynthetic peptidoglycan transglycosylase-like"/>
    <property type="match status" value="1"/>
</dbReference>
<dbReference type="GO" id="GO:0005886">
    <property type="term" value="C:plasma membrane"/>
    <property type="evidence" value="ECO:0007669"/>
    <property type="project" value="UniProtKB-SubCell"/>
</dbReference>
<dbReference type="PANTHER" id="PTHR30400">
    <property type="entry name" value="MONOFUNCTIONAL BIOSYNTHETIC PEPTIDOGLYCAN TRANSGLYCOSYLASE"/>
    <property type="match status" value="1"/>
</dbReference>
<comment type="caution">
    <text evidence="13">The sequence shown here is derived from an EMBL/GenBank/DDBJ whole genome shotgun (WGS) entry which is preliminary data.</text>
</comment>
<dbReference type="SUPFAM" id="SSF53955">
    <property type="entry name" value="Lysozyme-like"/>
    <property type="match status" value="1"/>
</dbReference>
<accession>A0A3E0WMI2</accession>
<keyword evidence="9 11" id="KW-0472">Membrane</keyword>
<comment type="catalytic activity">
    <reaction evidence="11">
        <text>[GlcNAc-(1-&gt;4)-Mur2Ac(oyl-L-Ala-gamma-D-Glu-L-Lys-D-Ala-D-Ala)](n)-di-trans,octa-cis-undecaprenyl diphosphate + beta-D-GlcNAc-(1-&gt;4)-Mur2Ac(oyl-L-Ala-gamma-D-Glu-L-Lys-D-Ala-D-Ala)-di-trans,octa-cis-undecaprenyl diphosphate = [GlcNAc-(1-&gt;4)-Mur2Ac(oyl-L-Ala-gamma-D-Glu-L-Lys-D-Ala-D-Ala)](n+1)-di-trans,octa-cis-undecaprenyl diphosphate + di-trans,octa-cis-undecaprenyl diphosphate + H(+)</text>
        <dbReference type="Rhea" id="RHEA:23708"/>
        <dbReference type="Rhea" id="RHEA-COMP:9602"/>
        <dbReference type="Rhea" id="RHEA-COMP:9603"/>
        <dbReference type="ChEBI" id="CHEBI:15378"/>
        <dbReference type="ChEBI" id="CHEBI:58405"/>
        <dbReference type="ChEBI" id="CHEBI:60033"/>
        <dbReference type="ChEBI" id="CHEBI:78435"/>
        <dbReference type="EC" id="2.4.99.28"/>
    </reaction>
</comment>